<dbReference type="InterPro" id="IPR007527">
    <property type="entry name" value="Znf_SWIM"/>
</dbReference>
<dbReference type="RefSeq" id="WP_350246432.1">
    <property type="nucleotide sequence ID" value="NZ_CP132970.1"/>
</dbReference>
<reference evidence="3" key="1">
    <citation type="submission" date="2023-08" db="EMBL/GenBank/DDBJ databases">
        <title>The novel hydrolase IpcH responsible for the initial isoprocarb degradation step in Rhodococcus sp. D-6.</title>
        <authorList>
            <person name="Zhu Q."/>
        </authorList>
    </citation>
    <scope>NUCLEOTIDE SEQUENCE</scope>
    <source>
        <strain evidence="3">D-6</strain>
    </source>
</reference>
<dbReference type="KEGG" id="rhox:RBB84_18735"/>
<protein>
    <recommendedName>
        <fullName evidence="2">SWIM-type domain-containing protein</fullName>
    </recommendedName>
</protein>
<keyword evidence="1" id="KW-0862">Zinc</keyword>
<dbReference type="GO" id="GO:0008270">
    <property type="term" value="F:zinc ion binding"/>
    <property type="evidence" value="ECO:0007669"/>
    <property type="project" value="UniProtKB-KW"/>
</dbReference>
<evidence type="ECO:0000256" key="1">
    <source>
        <dbReference type="PROSITE-ProRule" id="PRU00325"/>
    </source>
</evidence>
<gene>
    <name evidence="3" type="ORF">RBB84_18735</name>
</gene>
<feature type="domain" description="SWIM-type" evidence="2">
    <location>
        <begin position="556"/>
        <end position="593"/>
    </location>
</feature>
<keyword evidence="1" id="KW-0863">Zinc-finger</keyword>
<organism evidence="3">
    <name type="scientific">Rhodococcus sp. D-6</name>
    <dbReference type="NCBI Taxonomy" id="1387842"/>
    <lineage>
        <taxon>Bacteria</taxon>
        <taxon>Bacillati</taxon>
        <taxon>Actinomycetota</taxon>
        <taxon>Actinomycetes</taxon>
        <taxon>Mycobacteriales</taxon>
        <taxon>Nocardiaceae</taxon>
        <taxon>Rhodococcus</taxon>
    </lineage>
</organism>
<dbReference type="EMBL" id="CP132970">
    <property type="protein sequence ID" value="XBW03300.1"/>
    <property type="molecule type" value="Genomic_DNA"/>
</dbReference>
<dbReference type="AlphaFoldDB" id="A0AAU7UTF7"/>
<proteinExistence type="predicted"/>
<evidence type="ECO:0000313" key="3">
    <source>
        <dbReference type="EMBL" id="XBW03300.1"/>
    </source>
</evidence>
<name>A0AAU7UTF7_9NOCA</name>
<sequence length="806" mass="88358">MCKAQGLGSLHDRELQSAIHERQHHFDGAPPMTTEQQIAFVEGLRQQIENDPSISEREKYRQSWDQPGVITRLDTELDRLKTGMYTDRFGNKTPLTDAQKNAGNQLQAIQYLGTMVPRIQSAKATYFEINARHTGRSIGEVQAEWDSIMARQGTGRGSVGISLKDSWRDDLAVAGLSAQGQADIGQSKRARDALAEMEERRLAHLAKQPSRPTIRPEHRRVYAQSANPNVRCEQCGQFGHEQPACPNGDLAARRKELQAEHHAATNALKAASVQQVLDSGQEPVYLRRDGVEVGGDEARRLLEQDRDSFAGGQPITTVAEANARLKAVANSDAELQQQMAARTGGVSSWVQEVAYNEESGLMMVTTAPRTRKDGQVSPGKTYPYRVSKEEAAQILTSDEVGRAISNTVMRRGNGKTNDAYHWENAADAQAAQEQRKCPTCGRWASMTSSHACPVPGSAAADNSMADRAQQTHWRAQARAAREAGLEPPAPPMQRVHLMSQRQFKLPGGGIANVPPPRDVRDQVAAGRAAAPSVSFRYPEATVSGQATVWRDESGVDVVSPFPQAGGNGMRCTCGKFSSGGRCEHIGKALHSLGDAYGAAPTGDTALRPGVSMAELRRERTSDTAYDAPRAPLERMNYSRIQNLRAQRQDTHKEGLFEKQRRGEPINTPSVKPPKNTEGQAVAWPTTFEREGKGGANSDRPTDLNDVADVQYRLRAALFARTRTHYSVLRDKDGGMRITIPKARRGKDGTIPFPERARLADTLGIPAHLSRANGVYIPADTSWRHEMLSRAYGDTPPPIRAARYTVA</sequence>
<keyword evidence="1" id="KW-0479">Metal-binding</keyword>
<accession>A0AAU7UTF7</accession>
<dbReference type="PROSITE" id="PS50966">
    <property type="entry name" value="ZF_SWIM"/>
    <property type="match status" value="1"/>
</dbReference>
<evidence type="ECO:0000259" key="2">
    <source>
        <dbReference type="PROSITE" id="PS50966"/>
    </source>
</evidence>